<dbReference type="Pfam" id="PF01381">
    <property type="entry name" value="HTH_3"/>
    <property type="match status" value="1"/>
</dbReference>
<dbReference type="RefSeq" id="WP_091635386.1">
    <property type="nucleotide sequence ID" value="NZ_FNYW01000027.1"/>
</dbReference>
<dbReference type="CDD" id="cd00093">
    <property type="entry name" value="HTH_XRE"/>
    <property type="match status" value="1"/>
</dbReference>
<dbReference type="STRING" id="1130080.SAMN04488113_1275"/>
<dbReference type="Proteomes" id="UP000198564">
    <property type="component" value="Unassembled WGS sequence"/>
</dbReference>
<keyword evidence="2" id="KW-0472">Membrane</keyword>
<dbReference type="InterPro" id="IPR001387">
    <property type="entry name" value="Cro/C1-type_HTH"/>
</dbReference>
<feature type="domain" description="HTH cro/C1-type" evidence="3">
    <location>
        <begin position="6"/>
        <end position="60"/>
    </location>
</feature>
<evidence type="ECO:0000313" key="5">
    <source>
        <dbReference type="Proteomes" id="UP000198564"/>
    </source>
</evidence>
<organism evidence="4 5">
    <name type="scientific">Alkalibacterium gilvum</name>
    <dbReference type="NCBI Taxonomy" id="1130080"/>
    <lineage>
        <taxon>Bacteria</taxon>
        <taxon>Bacillati</taxon>
        <taxon>Bacillota</taxon>
        <taxon>Bacilli</taxon>
        <taxon>Lactobacillales</taxon>
        <taxon>Carnobacteriaceae</taxon>
        <taxon>Alkalibacterium</taxon>
    </lineage>
</organism>
<evidence type="ECO:0000259" key="3">
    <source>
        <dbReference type="PROSITE" id="PS50943"/>
    </source>
</evidence>
<dbReference type="InterPro" id="IPR010982">
    <property type="entry name" value="Lambda_DNA-bd_dom_sf"/>
</dbReference>
<keyword evidence="2" id="KW-1133">Transmembrane helix</keyword>
<evidence type="ECO:0000313" key="4">
    <source>
        <dbReference type="EMBL" id="SEI86650.1"/>
    </source>
</evidence>
<feature type="transmembrane region" description="Helical" evidence="2">
    <location>
        <begin position="88"/>
        <end position="105"/>
    </location>
</feature>
<dbReference type="PANTHER" id="PTHR46558:SF4">
    <property type="entry name" value="DNA-BIDING PHAGE PROTEIN"/>
    <property type="match status" value="1"/>
</dbReference>
<dbReference type="EMBL" id="FNYW01000027">
    <property type="protein sequence ID" value="SEI86650.1"/>
    <property type="molecule type" value="Genomic_DNA"/>
</dbReference>
<dbReference type="AlphaFoldDB" id="A0A1H6UEQ2"/>
<keyword evidence="2" id="KW-0812">Transmembrane</keyword>
<keyword evidence="5" id="KW-1185">Reference proteome</keyword>
<dbReference type="PANTHER" id="PTHR46558">
    <property type="entry name" value="TRACRIPTIONAL REGULATORY PROTEIN-RELATED-RELATED"/>
    <property type="match status" value="1"/>
</dbReference>
<sequence>MIGEKIKKLRIEKNISQTELANILFVSRQTIGRWEREQTIPNTENIVMLANFFEVETSAFFDTYNDNKNTLVGKRSSFKQFKGIMSTYKLDLYIFFLLIIPFFYIY</sequence>
<keyword evidence="1 4" id="KW-0238">DNA-binding</keyword>
<name>A0A1H6UEQ2_9LACT</name>
<accession>A0A1H6UEQ2</accession>
<dbReference type="GO" id="GO:0003677">
    <property type="term" value="F:DNA binding"/>
    <property type="evidence" value="ECO:0007669"/>
    <property type="project" value="UniProtKB-KW"/>
</dbReference>
<dbReference type="OrthoDB" id="6386941at2"/>
<reference evidence="5" key="1">
    <citation type="submission" date="2016-10" db="EMBL/GenBank/DDBJ databases">
        <authorList>
            <person name="Varghese N."/>
            <person name="Submissions S."/>
        </authorList>
    </citation>
    <scope>NUCLEOTIDE SEQUENCE [LARGE SCALE GENOMIC DNA]</scope>
    <source>
        <strain evidence="5">DSM 25751</strain>
    </source>
</reference>
<evidence type="ECO:0000256" key="2">
    <source>
        <dbReference type="SAM" id="Phobius"/>
    </source>
</evidence>
<protein>
    <submittedName>
        <fullName evidence="4">DNA-binding transcriptional regulator, XRE-family HTH domain</fullName>
    </submittedName>
</protein>
<gene>
    <name evidence="4" type="ORF">SAMN04488113_1275</name>
</gene>
<proteinExistence type="predicted"/>
<dbReference type="PROSITE" id="PS50943">
    <property type="entry name" value="HTH_CROC1"/>
    <property type="match status" value="1"/>
</dbReference>
<dbReference type="SMART" id="SM00530">
    <property type="entry name" value="HTH_XRE"/>
    <property type="match status" value="1"/>
</dbReference>
<evidence type="ECO:0000256" key="1">
    <source>
        <dbReference type="ARBA" id="ARBA00023125"/>
    </source>
</evidence>
<dbReference type="SUPFAM" id="SSF47413">
    <property type="entry name" value="lambda repressor-like DNA-binding domains"/>
    <property type="match status" value="1"/>
</dbReference>
<dbReference type="Gene3D" id="1.10.260.40">
    <property type="entry name" value="lambda repressor-like DNA-binding domains"/>
    <property type="match status" value="1"/>
</dbReference>